<sequence length="93" mass="10029">METRLGMRSTGRGRDLCQHRSEIVEGGLVAKPDHAVAVGGQVLGSRGVVFRLIQVHIAIQFDYELEPGAAKIDDERSQGVLAAESQAMQLVTT</sequence>
<evidence type="ECO:0000313" key="1">
    <source>
        <dbReference type="EMBL" id="CCF82656.1"/>
    </source>
</evidence>
<evidence type="ECO:0000313" key="2">
    <source>
        <dbReference type="Proteomes" id="UP000004221"/>
    </source>
</evidence>
<gene>
    <name evidence="1" type="ORF">NITHO_1400007</name>
</gene>
<dbReference type="Proteomes" id="UP000004221">
    <property type="component" value="Unassembled WGS sequence"/>
</dbReference>
<protein>
    <submittedName>
        <fullName evidence="1">Uncharacterized protein</fullName>
    </submittedName>
</protein>
<comment type="caution">
    <text evidence="1">The sequence shown here is derived from an EMBL/GenBank/DDBJ whole genome shotgun (WGS) entry which is preliminary data.</text>
</comment>
<accession>I4ED94</accession>
<name>I4ED94_9BACT</name>
<dbReference type="AlphaFoldDB" id="I4ED94"/>
<reference evidence="1 2" key="1">
    <citation type="journal article" date="2012" name="ISME J.">
        <title>Nitrification expanded: discovery, physiology and genomics of a nitrite-oxidizing bacterium from the phylum Chloroflexi.</title>
        <authorList>
            <person name="Sorokin D.Y."/>
            <person name="Lucker S."/>
            <person name="Vejmelkova D."/>
            <person name="Kostrikina N.A."/>
            <person name="Kleerebezem R."/>
            <person name="Rijpstra W.I."/>
            <person name="Damste J.S."/>
            <person name="Le Paslier D."/>
            <person name="Muyzer G."/>
            <person name="Wagner M."/>
            <person name="van Loosdrecht M.C."/>
            <person name="Daims H."/>
        </authorList>
    </citation>
    <scope>NUCLEOTIDE SEQUENCE [LARGE SCALE GENOMIC DNA]</scope>
    <source>
        <strain evidence="2">none</strain>
    </source>
</reference>
<proteinExistence type="predicted"/>
<organism evidence="1 2">
    <name type="scientific">Nitrolancea hollandica Lb</name>
    <dbReference type="NCBI Taxonomy" id="1129897"/>
    <lineage>
        <taxon>Bacteria</taxon>
        <taxon>Pseudomonadati</taxon>
        <taxon>Thermomicrobiota</taxon>
        <taxon>Thermomicrobia</taxon>
        <taxon>Sphaerobacterales</taxon>
        <taxon>Sphaerobacterineae</taxon>
        <taxon>Sphaerobacteraceae</taxon>
        <taxon>Nitrolancea</taxon>
    </lineage>
</organism>
<dbReference type="EMBL" id="CAGS01000047">
    <property type="protein sequence ID" value="CCF82656.1"/>
    <property type="molecule type" value="Genomic_DNA"/>
</dbReference>
<keyword evidence="2" id="KW-1185">Reference proteome</keyword>